<keyword evidence="5 8" id="KW-0378">Hydrolase</keyword>
<protein>
    <submittedName>
        <fullName evidence="8">Putative mRNA interferase HicA</fullName>
        <ecNumber evidence="8">3.1.-.-</ecNumber>
    </submittedName>
</protein>
<accession>A0A1E7W4I8</accession>
<reference evidence="9" key="1">
    <citation type="journal article" date="2016" name="Front. Microbiol.">
        <title>Molecular Keys to the Janthinobacterium and Duganella spp. Interaction with the Plant Pathogen Fusarium graminearum.</title>
        <authorList>
            <person name="Haack F.S."/>
            <person name="Poehlein A."/>
            <person name="Kroger C."/>
            <person name="Voigt C.A."/>
            <person name="Piepenbring M."/>
            <person name="Bode H.B."/>
            <person name="Daniel R."/>
            <person name="Schafer W."/>
            <person name="Streit W.R."/>
        </authorList>
    </citation>
    <scope>NUCLEOTIDE SEQUENCE [LARGE SCALE GENOMIC DNA]</scope>
    <source>
        <strain evidence="9">T54</strain>
    </source>
</reference>
<keyword evidence="3" id="KW-0540">Nuclease</keyword>
<dbReference type="Gene3D" id="3.30.920.30">
    <property type="entry name" value="Hypothetical protein"/>
    <property type="match status" value="1"/>
</dbReference>
<keyword evidence="7" id="KW-0346">Stress response</keyword>
<dbReference type="Proteomes" id="UP000175989">
    <property type="component" value="Unassembled WGS sequence"/>
</dbReference>
<evidence type="ECO:0000256" key="1">
    <source>
        <dbReference type="ARBA" id="ARBA00006620"/>
    </source>
</evidence>
<keyword evidence="6" id="KW-0694">RNA-binding</keyword>
<sequence length="59" mass="6629">MKYNEFRRWLLKQGAEITPGKGSHHKVLLNGRSTVFPDHGAKEIGTGLVEKIKKDLGLK</sequence>
<evidence type="ECO:0000256" key="5">
    <source>
        <dbReference type="ARBA" id="ARBA00022801"/>
    </source>
</evidence>
<evidence type="ECO:0000313" key="9">
    <source>
        <dbReference type="Proteomes" id="UP000175989"/>
    </source>
</evidence>
<evidence type="ECO:0000313" key="8">
    <source>
        <dbReference type="EMBL" id="OEZ90709.1"/>
    </source>
</evidence>
<proteinExistence type="inferred from homology"/>
<keyword evidence="9" id="KW-1185">Reference proteome</keyword>
<dbReference type="Pfam" id="PF07927">
    <property type="entry name" value="HicA_toxin"/>
    <property type="match status" value="1"/>
</dbReference>
<keyword evidence="2" id="KW-1277">Toxin-antitoxin system</keyword>
<dbReference type="SUPFAM" id="SSF54786">
    <property type="entry name" value="YcfA/nrd intein domain"/>
    <property type="match status" value="1"/>
</dbReference>
<evidence type="ECO:0000256" key="4">
    <source>
        <dbReference type="ARBA" id="ARBA00022759"/>
    </source>
</evidence>
<dbReference type="OrthoDB" id="6699594at2"/>
<evidence type="ECO:0000256" key="7">
    <source>
        <dbReference type="ARBA" id="ARBA00023016"/>
    </source>
</evidence>
<dbReference type="InterPro" id="IPR012933">
    <property type="entry name" value="HicA_mRNA_interferase"/>
</dbReference>
<dbReference type="InterPro" id="IPR038570">
    <property type="entry name" value="HicA_sf"/>
</dbReference>
<keyword evidence="4" id="KW-0255">Endonuclease</keyword>
<dbReference type="EMBL" id="LROM01000156">
    <property type="protein sequence ID" value="OEZ90709.1"/>
    <property type="molecule type" value="Genomic_DNA"/>
</dbReference>
<dbReference type="AlphaFoldDB" id="A0A1E7W4I8"/>
<comment type="caution">
    <text evidence="8">The sequence shown here is derived from an EMBL/GenBank/DDBJ whole genome shotgun (WGS) entry which is preliminary data.</text>
</comment>
<dbReference type="EC" id="3.1.-.-" evidence="8"/>
<gene>
    <name evidence="8" type="primary">hicA</name>
    <name evidence="8" type="ORF">DUPY_53160</name>
</gene>
<dbReference type="GO" id="GO:0004519">
    <property type="term" value="F:endonuclease activity"/>
    <property type="evidence" value="ECO:0007669"/>
    <property type="project" value="UniProtKB-KW"/>
</dbReference>
<organism evidence="8 9">
    <name type="scientific">Duganella phyllosphaerae</name>
    <dbReference type="NCBI Taxonomy" id="762836"/>
    <lineage>
        <taxon>Bacteria</taxon>
        <taxon>Pseudomonadati</taxon>
        <taxon>Pseudomonadota</taxon>
        <taxon>Betaproteobacteria</taxon>
        <taxon>Burkholderiales</taxon>
        <taxon>Oxalobacteraceae</taxon>
        <taxon>Telluria group</taxon>
        <taxon>Duganella</taxon>
    </lineage>
</organism>
<dbReference type="GO" id="GO:0003729">
    <property type="term" value="F:mRNA binding"/>
    <property type="evidence" value="ECO:0007669"/>
    <property type="project" value="InterPro"/>
</dbReference>
<comment type="similarity">
    <text evidence="1">Belongs to the HicA mRNA interferase family.</text>
</comment>
<name>A0A1E7W4I8_9BURK</name>
<evidence type="ECO:0000256" key="2">
    <source>
        <dbReference type="ARBA" id="ARBA00022649"/>
    </source>
</evidence>
<evidence type="ECO:0000256" key="3">
    <source>
        <dbReference type="ARBA" id="ARBA00022722"/>
    </source>
</evidence>
<dbReference type="GO" id="GO:0016787">
    <property type="term" value="F:hydrolase activity"/>
    <property type="evidence" value="ECO:0007669"/>
    <property type="project" value="UniProtKB-KW"/>
</dbReference>
<evidence type="ECO:0000256" key="6">
    <source>
        <dbReference type="ARBA" id="ARBA00022884"/>
    </source>
</evidence>